<dbReference type="EMBL" id="KQ242387">
    <property type="protein sequence ID" value="KNC78973.1"/>
    <property type="molecule type" value="Genomic_DNA"/>
</dbReference>
<name>A0A0L0FSL2_9EUKA</name>
<proteinExistence type="predicted"/>
<evidence type="ECO:0000313" key="2">
    <source>
        <dbReference type="Proteomes" id="UP000054560"/>
    </source>
</evidence>
<reference evidence="1 2" key="1">
    <citation type="submission" date="2011-02" db="EMBL/GenBank/DDBJ databases">
        <title>The Genome Sequence of Sphaeroforma arctica JP610.</title>
        <authorList>
            <consortium name="The Broad Institute Genome Sequencing Platform"/>
            <person name="Russ C."/>
            <person name="Cuomo C."/>
            <person name="Young S.K."/>
            <person name="Zeng Q."/>
            <person name="Gargeya S."/>
            <person name="Alvarado L."/>
            <person name="Berlin A."/>
            <person name="Chapman S.B."/>
            <person name="Chen Z."/>
            <person name="Freedman E."/>
            <person name="Gellesch M."/>
            <person name="Goldberg J."/>
            <person name="Griggs A."/>
            <person name="Gujja S."/>
            <person name="Heilman E."/>
            <person name="Heiman D."/>
            <person name="Howarth C."/>
            <person name="Mehta T."/>
            <person name="Neiman D."/>
            <person name="Pearson M."/>
            <person name="Roberts A."/>
            <person name="Saif S."/>
            <person name="Shea T."/>
            <person name="Shenoy N."/>
            <person name="Sisk P."/>
            <person name="Stolte C."/>
            <person name="Sykes S."/>
            <person name="White J."/>
            <person name="Yandava C."/>
            <person name="Burger G."/>
            <person name="Gray M.W."/>
            <person name="Holland P.W.H."/>
            <person name="King N."/>
            <person name="Lang F.B.F."/>
            <person name="Roger A.J."/>
            <person name="Ruiz-Trillo I."/>
            <person name="Haas B."/>
            <person name="Nusbaum C."/>
            <person name="Birren B."/>
        </authorList>
    </citation>
    <scope>NUCLEOTIDE SEQUENCE [LARGE SCALE GENOMIC DNA]</scope>
    <source>
        <strain evidence="1 2">JP610</strain>
    </source>
</reference>
<keyword evidence="2" id="KW-1185">Reference proteome</keyword>
<dbReference type="GeneID" id="25909123"/>
<evidence type="ECO:0000313" key="1">
    <source>
        <dbReference type="EMBL" id="KNC78973.1"/>
    </source>
</evidence>
<organism evidence="1 2">
    <name type="scientific">Sphaeroforma arctica JP610</name>
    <dbReference type="NCBI Taxonomy" id="667725"/>
    <lineage>
        <taxon>Eukaryota</taxon>
        <taxon>Ichthyosporea</taxon>
        <taxon>Ichthyophonida</taxon>
        <taxon>Sphaeroforma</taxon>
    </lineage>
</organism>
<dbReference type="AlphaFoldDB" id="A0A0L0FSL2"/>
<accession>A0A0L0FSL2</accession>
<gene>
    <name evidence="1" type="ORF">SARC_08619</name>
</gene>
<protein>
    <submittedName>
        <fullName evidence="1">Uncharacterized protein</fullName>
    </submittedName>
</protein>
<dbReference type="Proteomes" id="UP000054560">
    <property type="component" value="Unassembled WGS sequence"/>
</dbReference>
<dbReference type="RefSeq" id="XP_014152875.1">
    <property type="nucleotide sequence ID" value="XM_014297400.1"/>
</dbReference>
<sequence>MLLASVSALHESDFRNTKSQPLRYDADLHAKLEDFRNKLRDGLEHIDLLYGIRRTPKTMTENYDLAPEKPSLSVSNCPNYKESANNLRDAPEHIDLLHDLKTNNFTPENPGLSVSDCPEYDDMYKRVAL</sequence>